<keyword evidence="3" id="KW-1185">Reference proteome</keyword>
<dbReference type="InterPro" id="IPR025202">
    <property type="entry name" value="PLD-like_dom"/>
</dbReference>
<dbReference type="EMBL" id="WSEL01000009">
    <property type="protein sequence ID" value="MVQ30870.1"/>
    <property type="molecule type" value="Genomic_DNA"/>
</dbReference>
<dbReference type="Pfam" id="PF13091">
    <property type="entry name" value="PLDc_2"/>
    <property type="match status" value="2"/>
</dbReference>
<gene>
    <name evidence="2" type="ORF">GON04_15525</name>
</gene>
<comment type="caution">
    <text evidence="2">The sequence shown here is derived from an EMBL/GenBank/DDBJ whole genome shotgun (WGS) entry which is preliminary data.</text>
</comment>
<dbReference type="PANTHER" id="PTHR21248">
    <property type="entry name" value="CARDIOLIPIN SYNTHASE"/>
    <property type="match status" value="1"/>
</dbReference>
<name>A0A6N8IXV3_9BURK</name>
<dbReference type="GO" id="GO:0030572">
    <property type="term" value="F:phosphatidyltransferase activity"/>
    <property type="evidence" value="ECO:0007669"/>
    <property type="project" value="UniProtKB-ARBA"/>
</dbReference>
<dbReference type="SMART" id="SM00155">
    <property type="entry name" value="PLDc"/>
    <property type="match status" value="2"/>
</dbReference>
<dbReference type="SUPFAM" id="SSF56024">
    <property type="entry name" value="Phospholipase D/nuclease"/>
    <property type="match status" value="2"/>
</dbReference>
<dbReference type="InterPro" id="IPR001736">
    <property type="entry name" value="PLipase_D/transphosphatidylase"/>
</dbReference>
<sequence>MPASFLGVFVLLAALLGGGCASLPVDFERVESHALADTKDTSLGREVAGTPAIQAGQSTFRPLPRGVDALLARIVLAGAAERSLDVMYYKWKDDLTGRHLAHAVLQAADRGVRVRVLLDDLGSDVDDNQLVVLGSHPRIQVRLFNPLATRGATRSLEMLADFDRINRRMHNKAFIADNQRAVIGGRNVADEYFEASSDANFGDLDVGLAGPVVPQISAAFDAFWNSPMAYPIAALSSHRPVAGDLDGLREMLAGFIASESQSPYVQRSRARWNDFQLGGPQPTYAGLAQFVYDDPEKVSRDRSSAEGRLLPQFATLGLPLDRELTIISPYFIPGQAGVDWLTALVRRGVRVTVLTNSLVASDVPAVHAGYARYREALLEGGVRLYEFRPEAFNAAREQERRKLGGSTASLHTKAIFFDRQAAFIGSLNLDPRSVQLNTEMGAVCHSAEMTKLLLERLEANLDLIAWRVERQGDEQGRRHLVWHETGATGARTYTQEPEASGWLRFKVWLLGILPVESQL</sequence>
<protein>
    <submittedName>
        <fullName evidence="2">Phospholipase D family protein</fullName>
    </submittedName>
</protein>
<dbReference type="PANTHER" id="PTHR21248:SF12">
    <property type="entry name" value="CARDIOLIPIN SYNTHASE C"/>
    <property type="match status" value="1"/>
</dbReference>
<dbReference type="GO" id="GO:0032049">
    <property type="term" value="P:cardiolipin biosynthetic process"/>
    <property type="evidence" value="ECO:0007669"/>
    <property type="project" value="UniProtKB-ARBA"/>
</dbReference>
<organism evidence="2 3">
    <name type="scientific">Ramlibacter pinisoli</name>
    <dbReference type="NCBI Taxonomy" id="2682844"/>
    <lineage>
        <taxon>Bacteria</taxon>
        <taxon>Pseudomonadati</taxon>
        <taxon>Pseudomonadota</taxon>
        <taxon>Betaproteobacteria</taxon>
        <taxon>Burkholderiales</taxon>
        <taxon>Comamonadaceae</taxon>
        <taxon>Ramlibacter</taxon>
    </lineage>
</organism>
<evidence type="ECO:0000313" key="3">
    <source>
        <dbReference type="Proteomes" id="UP000469385"/>
    </source>
</evidence>
<dbReference type="PROSITE" id="PS50035">
    <property type="entry name" value="PLD"/>
    <property type="match status" value="2"/>
</dbReference>
<dbReference type="CDD" id="cd09113">
    <property type="entry name" value="PLDc_ymdC_like_2"/>
    <property type="match status" value="1"/>
</dbReference>
<reference evidence="2 3" key="1">
    <citation type="submission" date="2019-12" db="EMBL/GenBank/DDBJ databases">
        <authorList>
            <person name="Huq M.A."/>
        </authorList>
    </citation>
    <scope>NUCLEOTIDE SEQUENCE [LARGE SCALE GENOMIC DNA]</scope>
    <source>
        <strain evidence="2 3">MAH-25</strain>
    </source>
</reference>
<dbReference type="RefSeq" id="WP_157400709.1">
    <property type="nucleotide sequence ID" value="NZ_WSEL01000009.1"/>
</dbReference>
<dbReference type="AlphaFoldDB" id="A0A6N8IXV3"/>
<dbReference type="CDD" id="cd09111">
    <property type="entry name" value="PLDc_ymdC_like_1"/>
    <property type="match status" value="1"/>
</dbReference>
<dbReference type="Gene3D" id="3.30.870.10">
    <property type="entry name" value="Endonuclease Chain A"/>
    <property type="match status" value="2"/>
</dbReference>
<evidence type="ECO:0000313" key="2">
    <source>
        <dbReference type="EMBL" id="MVQ30870.1"/>
    </source>
</evidence>
<feature type="domain" description="PLD phosphodiesterase" evidence="1">
    <location>
        <begin position="165"/>
        <end position="192"/>
    </location>
</feature>
<feature type="domain" description="PLD phosphodiesterase" evidence="1">
    <location>
        <begin position="406"/>
        <end position="433"/>
    </location>
</feature>
<proteinExistence type="predicted"/>
<dbReference type="Proteomes" id="UP000469385">
    <property type="component" value="Unassembled WGS sequence"/>
</dbReference>
<evidence type="ECO:0000259" key="1">
    <source>
        <dbReference type="PROSITE" id="PS50035"/>
    </source>
</evidence>
<accession>A0A6N8IXV3</accession>